<reference evidence="9" key="1">
    <citation type="submission" date="2022-11" db="UniProtKB">
        <authorList>
            <consortium name="WormBaseParasite"/>
        </authorList>
    </citation>
    <scope>IDENTIFICATION</scope>
</reference>
<dbReference type="SUPFAM" id="SSF90229">
    <property type="entry name" value="CCCH zinc finger"/>
    <property type="match status" value="1"/>
</dbReference>
<dbReference type="AlphaFoldDB" id="A0A915AID9"/>
<evidence type="ECO:0000256" key="2">
    <source>
        <dbReference type="ARBA" id="ARBA00022737"/>
    </source>
</evidence>
<dbReference type="PANTHER" id="PTHR12675:SF6">
    <property type="entry name" value="ZINC FINGER CCCH DOMAIN-CONTAINING PROTEIN 10"/>
    <property type="match status" value="1"/>
</dbReference>
<evidence type="ECO:0000313" key="8">
    <source>
        <dbReference type="Proteomes" id="UP000887569"/>
    </source>
</evidence>
<evidence type="ECO:0000256" key="5">
    <source>
        <dbReference type="PROSITE-ProRule" id="PRU00723"/>
    </source>
</evidence>
<evidence type="ECO:0000313" key="9">
    <source>
        <dbReference type="WBParaSite" id="PgR007_g180_t04"/>
    </source>
</evidence>
<feature type="domain" description="C3H1-type" evidence="7">
    <location>
        <begin position="45"/>
        <end position="72"/>
    </location>
</feature>
<evidence type="ECO:0000256" key="4">
    <source>
        <dbReference type="ARBA" id="ARBA00022833"/>
    </source>
</evidence>
<feature type="zinc finger region" description="C3H1-type" evidence="5">
    <location>
        <begin position="140"/>
        <end position="168"/>
    </location>
</feature>
<dbReference type="Pfam" id="PF00642">
    <property type="entry name" value="zf-CCCH"/>
    <property type="match status" value="1"/>
</dbReference>
<protein>
    <submittedName>
        <fullName evidence="9">Serpin domain-containing protein</fullName>
    </submittedName>
</protein>
<dbReference type="PROSITE" id="PS50103">
    <property type="entry name" value="ZF_C3H1"/>
    <property type="match status" value="2"/>
</dbReference>
<keyword evidence="4 5" id="KW-0862">Zinc</keyword>
<dbReference type="Gene3D" id="3.30.1370.210">
    <property type="match status" value="2"/>
</dbReference>
<dbReference type="SMART" id="SM00356">
    <property type="entry name" value="ZnF_C3H1"/>
    <property type="match status" value="3"/>
</dbReference>
<dbReference type="PANTHER" id="PTHR12675">
    <property type="entry name" value="MUSCLEBLIND-LIKE PROTEIN"/>
    <property type="match status" value="1"/>
</dbReference>
<proteinExistence type="predicted"/>
<dbReference type="InterPro" id="IPR036855">
    <property type="entry name" value="Znf_CCCH_sf"/>
</dbReference>
<keyword evidence="2" id="KW-0677">Repeat</keyword>
<accession>A0A915AID9</accession>
<evidence type="ECO:0000259" key="7">
    <source>
        <dbReference type="PROSITE" id="PS50103"/>
    </source>
</evidence>
<dbReference type="GO" id="GO:0003723">
    <property type="term" value="F:RNA binding"/>
    <property type="evidence" value="ECO:0007669"/>
    <property type="project" value="TreeGrafter"/>
</dbReference>
<dbReference type="GO" id="GO:0043484">
    <property type="term" value="P:regulation of RNA splicing"/>
    <property type="evidence" value="ECO:0007669"/>
    <property type="project" value="TreeGrafter"/>
</dbReference>
<evidence type="ECO:0000256" key="6">
    <source>
        <dbReference type="SAM" id="Coils"/>
    </source>
</evidence>
<feature type="zinc finger region" description="C3H1-type" evidence="5">
    <location>
        <begin position="45"/>
        <end position="72"/>
    </location>
</feature>
<feature type="domain" description="C3H1-type" evidence="7">
    <location>
        <begin position="140"/>
        <end position="168"/>
    </location>
</feature>
<sequence>MSMRFSGIDSLMMHIIFRNIRFRKRHKMTDKAVKGKEEFDEKNTSQREDICRDFLKNICNRGSRCKFYHPEEVERERAQESSGSKQEFNFCIDFQNRGCQRDNCRFVHAHRDDVERYKSTGEVTLNLARAIAAVHTGDTINGIPFCKEFQTGICTRGASRCRYWHVNVEEERDRRRRQQRGLPPLGPAHLRVAGAVPALPPPYGFPSPYGVNIAPRRPVPYVGDGEAYDGIVATGAKRARYDANATGAANQDYARELQRKNAELAKENEGLKRELQRERERYEDLYALFRQRGTQPAPVPGPNPLANGTFASANTNYGPASGAAANAAGFYQPSVQTNWTSTASRSHWNH</sequence>
<feature type="coiled-coil region" evidence="6">
    <location>
        <begin position="250"/>
        <end position="292"/>
    </location>
</feature>
<keyword evidence="8" id="KW-1185">Reference proteome</keyword>
<evidence type="ECO:0000256" key="1">
    <source>
        <dbReference type="ARBA" id="ARBA00022723"/>
    </source>
</evidence>
<keyword evidence="1 5" id="KW-0479">Metal-binding</keyword>
<organism evidence="8 9">
    <name type="scientific">Parascaris univalens</name>
    <name type="common">Nematode worm</name>
    <dbReference type="NCBI Taxonomy" id="6257"/>
    <lineage>
        <taxon>Eukaryota</taxon>
        <taxon>Metazoa</taxon>
        <taxon>Ecdysozoa</taxon>
        <taxon>Nematoda</taxon>
        <taxon>Chromadorea</taxon>
        <taxon>Rhabditida</taxon>
        <taxon>Spirurina</taxon>
        <taxon>Ascaridomorpha</taxon>
        <taxon>Ascaridoidea</taxon>
        <taxon>Ascarididae</taxon>
        <taxon>Parascaris</taxon>
    </lineage>
</organism>
<dbReference type="GO" id="GO:0008270">
    <property type="term" value="F:zinc ion binding"/>
    <property type="evidence" value="ECO:0007669"/>
    <property type="project" value="UniProtKB-KW"/>
</dbReference>
<keyword evidence="3 5" id="KW-0863">Zinc-finger</keyword>
<dbReference type="Proteomes" id="UP000887569">
    <property type="component" value="Unplaced"/>
</dbReference>
<keyword evidence="6" id="KW-0175">Coiled coil</keyword>
<dbReference type="WBParaSite" id="PgR007_g180_t04">
    <property type="protein sequence ID" value="PgR007_g180_t04"/>
    <property type="gene ID" value="PgR007_g180"/>
</dbReference>
<name>A0A915AID9_PARUN</name>
<evidence type="ECO:0000256" key="3">
    <source>
        <dbReference type="ARBA" id="ARBA00022771"/>
    </source>
</evidence>
<dbReference type="InterPro" id="IPR000571">
    <property type="entry name" value="Znf_CCCH"/>
</dbReference>